<dbReference type="SUPFAM" id="SSF56672">
    <property type="entry name" value="DNA/RNA polymerases"/>
    <property type="match status" value="1"/>
</dbReference>
<protein>
    <submittedName>
        <fullName evidence="1">Uncharacterized protein</fullName>
    </submittedName>
</protein>
<organism evidence="1 2">
    <name type="scientific">Amorphotheca resinae ATCC 22711</name>
    <dbReference type="NCBI Taxonomy" id="857342"/>
    <lineage>
        <taxon>Eukaryota</taxon>
        <taxon>Fungi</taxon>
        <taxon>Dikarya</taxon>
        <taxon>Ascomycota</taxon>
        <taxon>Pezizomycotina</taxon>
        <taxon>Leotiomycetes</taxon>
        <taxon>Helotiales</taxon>
        <taxon>Amorphothecaceae</taxon>
        <taxon>Amorphotheca</taxon>
    </lineage>
</organism>
<dbReference type="InParanoid" id="A0A2T3B5U3"/>
<proteinExistence type="predicted"/>
<gene>
    <name evidence="1" type="ORF">M430DRAFT_99321</name>
</gene>
<feature type="non-terminal residue" evidence="1">
    <location>
        <position position="1"/>
    </location>
</feature>
<accession>A0A2T3B5U3</accession>
<dbReference type="EMBL" id="KZ679009">
    <property type="protein sequence ID" value="PSS22127.1"/>
    <property type="molecule type" value="Genomic_DNA"/>
</dbReference>
<reference evidence="1 2" key="1">
    <citation type="journal article" date="2018" name="New Phytol.">
        <title>Comparative genomics and transcriptomics depict ericoid mycorrhizal fungi as versatile saprotrophs and plant mutualists.</title>
        <authorList>
            <person name="Martino E."/>
            <person name="Morin E."/>
            <person name="Grelet G.A."/>
            <person name="Kuo A."/>
            <person name="Kohler A."/>
            <person name="Daghino S."/>
            <person name="Barry K.W."/>
            <person name="Cichocki N."/>
            <person name="Clum A."/>
            <person name="Dockter R.B."/>
            <person name="Hainaut M."/>
            <person name="Kuo R.C."/>
            <person name="LaButti K."/>
            <person name="Lindahl B.D."/>
            <person name="Lindquist E.A."/>
            <person name="Lipzen A."/>
            <person name="Khouja H.R."/>
            <person name="Magnuson J."/>
            <person name="Murat C."/>
            <person name="Ohm R.A."/>
            <person name="Singer S.W."/>
            <person name="Spatafora J.W."/>
            <person name="Wang M."/>
            <person name="Veneault-Fourrey C."/>
            <person name="Henrissat B."/>
            <person name="Grigoriev I.V."/>
            <person name="Martin F.M."/>
            <person name="Perotto S."/>
        </authorList>
    </citation>
    <scope>NUCLEOTIDE SEQUENCE [LARGE SCALE GENOMIC DNA]</scope>
    <source>
        <strain evidence="1 2">ATCC 22711</strain>
    </source>
</reference>
<evidence type="ECO:0000313" key="1">
    <source>
        <dbReference type="EMBL" id="PSS22127.1"/>
    </source>
</evidence>
<dbReference type="Proteomes" id="UP000241818">
    <property type="component" value="Unassembled WGS sequence"/>
</dbReference>
<sequence length="87" mass="10352">KDICIFLRFTRFYKYFIKNYLKITILLTNLFYSDATSTVTLSSKALKAFYKLRLVFVKASVLRYYNLKLLTYIKTDISTYTISTVFL</sequence>
<keyword evidence="2" id="KW-1185">Reference proteome</keyword>
<dbReference type="RefSeq" id="XP_024722282.1">
    <property type="nucleotide sequence ID" value="XM_024870176.1"/>
</dbReference>
<name>A0A2T3B5U3_AMORE</name>
<dbReference type="InterPro" id="IPR043502">
    <property type="entry name" value="DNA/RNA_pol_sf"/>
</dbReference>
<dbReference type="GeneID" id="36578257"/>
<dbReference type="AlphaFoldDB" id="A0A2T3B5U3"/>
<dbReference type="Gene3D" id="3.30.70.270">
    <property type="match status" value="1"/>
</dbReference>
<evidence type="ECO:0000313" key="2">
    <source>
        <dbReference type="Proteomes" id="UP000241818"/>
    </source>
</evidence>
<dbReference type="InterPro" id="IPR043128">
    <property type="entry name" value="Rev_trsase/Diguanyl_cyclase"/>
</dbReference>